<sequence length="130" mass="14651">MTMKSSWRKSRETERRDLKDKVFLAPPKQKQGFGITSSEFKLVIFKCVMVENLGGYLQDLVYKLSKVGQAIDNNDLSTASSVLGRSSDTDWVQKVNSALTKLSPSPEAKTEGGYVQFLASFINFFRWATQ</sequence>
<keyword evidence="2" id="KW-1185">Reference proteome</keyword>
<protein>
    <submittedName>
        <fullName evidence="1">Uncharacterized protein</fullName>
    </submittedName>
</protein>
<gene>
    <name evidence="1" type="ORF">Patl1_13071</name>
</gene>
<comment type="caution">
    <text evidence="1">The sequence shown here is derived from an EMBL/GenBank/DDBJ whole genome shotgun (WGS) entry which is preliminary data.</text>
</comment>
<organism evidence="1 2">
    <name type="scientific">Pistacia atlantica</name>
    <dbReference type="NCBI Taxonomy" id="434234"/>
    <lineage>
        <taxon>Eukaryota</taxon>
        <taxon>Viridiplantae</taxon>
        <taxon>Streptophyta</taxon>
        <taxon>Embryophyta</taxon>
        <taxon>Tracheophyta</taxon>
        <taxon>Spermatophyta</taxon>
        <taxon>Magnoliopsida</taxon>
        <taxon>eudicotyledons</taxon>
        <taxon>Gunneridae</taxon>
        <taxon>Pentapetalae</taxon>
        <taxon>rosids</taxon>
        <taxon>malvids</taxon>
        <taxon>Sapindales</taxon>
        <taxon>Anacardiaceae</taxon>
        <taxon>Pistacia</taxon>
    </lineage>
</organism>
<evidence type="ECO:0000313" key="2">
    <source>
        <dbReference type="Proteomes" id="UP001164250"/>
    </source>
</evidence>
<dbReference type="EMBL" id="CM047904">
    <property type="protein sequence ID" value="KAJ0090514.1"/>
    <property type="molecule type" value="Genomic_DNA"/>
</dbReference>
<name>A0ACC1AV13_9ROSI</name>
<dbReference type="Proteomes" id="UP001164250">
    <property type="component" value="Chromosome 8"/>
</dbReference>
<accession>A0ACC1AV13</accession>
<proteinExistence type="predicted"/>
<reference evidence="2" key="1">
    <citation type="journal article" date="2023" name="G3 (Bethesda)">
        <title>Genome assembly and association tests identify interacting loci associated with vigor, precocity, and sex in interspecific pistachio rootstocks.</title>
        <authorList>
            <person name="Palmer W."/>
            <person name="Jacygrad E."/>
            <person name="Sagayaradj S."/>
            <person name="Cavanaugh K."/>
            <person name="Han R."/>
            <person name="Bertier L."/>
            <person name="Beede B."/>
            <person name="Kafkas S."/>
            <person name="Golino D."/>
            <person name="Preece J."/>
            <person name="Michelmore R."/>
        </authorList>
    </citation>
    <scope>NUCLEOTIDE SEQUENCE [LARGE SCALE GENOMIC DNA]</scope>
</reference>
<evidence type="ECO:0000313" key="1">
    <source>
        <dbReference type="EMBL" id="KAJ0090514.1"/>
    </source>
</evidence>